<sequence length="307" mass="36018">MIMKPTALIYSSHNRCEYIHRHWLVERALESHHNKTIFYIPLSMGRYDQQHFSWGTFRWYFDRFRQWGLEARTFFWDENMSDQDVENFFQMTRDSEVVILGGGSSYLGFERYNGMGARYNGDHDLFNKLLHDRQANGMLTAGFSAGAIQLGDVCEHDEYHKCYGLIYNVTTRLHHEWGGEEGLRDMARRFTHCLCFGLPNDSGIASNQGVLRSGCRWQVLQFIIDSSWDLEQDGFHIKTRQGMKIEHFYEDGRKWVFNGGDVLVRVTSPDYQFQGIWIIPAGGGDIYDYWTQQPTGYRDYKHILASH</sequence>
<reference evidence="1 2" key="1">
    <citation type="submission" date="2024-09" db="EMBL/GenBank/DDBJ databases">
        <title>Laminarin stimulates single cell rates of sulfate reduction while oxygen inhibits transcriptomic activity in coastal marine sediment.</title>
        <authorList>
            <person name="Lindsay M."/>
            <person name="Orcutt B."/>
            <person name="Emerson D."/>
            <person name="Stepanauskas R."/>
            <person name="D'Angelo T."/>
        </authorList>
    </citation>
    <scope>NUCLEOTIDE SEQUENCE [LARGE SCALE GENOMIC DNA]</scope>
    <source>
        <strain evidence="1">SAG AM-311-K15</strain>
    </source>
</reference>
<comment type="caution">
    <text evidence="1">The sequence shown here is derived from an EMBL/GenBank/DDBJ whole genome shotgun (WGS) entry which is preliminary data.</text>
</comment>
<dbReference type="Proteomes" id="UP001594351">
    <property type="component" value="Unassembled WGS sequence"/>
</dbReference>
<accession>A0ABV6YQY1</accession>
<name>A0ABV6YQY1_UNCC1</name>
<protein>
    <recommendedName>
        <fullName evidence="3">Cyanophycinase</fullName>
    </recommendedName>
</protein>
<proteinExistence type="predicted"/>
<dbReference type="SUPFAM" id="SSF52317">
    <property type="entry name" value="Class I glutamine amidotransferase-like"/>
    <property type="match status" value="1"/>
</dbReference>
<evidence type="ECO:0000313" key="2">
    <source>
        <dbReference type="Proteomes" id="UP001594351"/>
    </source>
</evidence>
<dbReference type="EMBL" id="JBHPBY010000002">
    <property type="protein sequence ID" value="MFC1848614.1"/>
    <property type="molecule type" value="Genomic_DNA"/>
</dbReference>
<organism evidence="1 2">
    <name type="scientific">candidate division CSSED10-310 bacterium</name>
    <dbReference type="NCBI Taxonomy" id="2855610"/>
    <lineage>
        <taxon>Bacteria</taxon>
        <taxon>Bacteria division CSSED10-310</taxon>
    </lineage>
</organism>
<dbReference type="Gene3D" id="3.40.50.880">
    <property type="match status" value="1"/>
</dbReference>
<evidence type="ECO:0008006" key="3">
    <source>
        <dbReference type="Google" id="ProtNLM"/>
    </source>
</evidence>
<gene>
    <name evidence="1" type="ORF">ACFL27_00255</name>
</gene>
<dbReference type="InterPro" id="IPR029062">
    <property type="entry name" value="Class_I_gatase-like"/>
</dbReference>
<keyword evidence="2" id="KW-1185">Reference proteome</keyword>
<evidence type="ECO:0000313" key="1">
    <source>
        <dbReference type="EMBL" id="MFC1848614.1"/>
    </source>
</evidence>